<evidence type="ECO:0000256" key="3">
    <source>
        <dbReference type="ARBA" id="ARBA00022825"/>
    </source>
</evidence>
<protein>
    <submittedName>
        <fullName evidence="7">Uncharacterized protein</fullName>
    </submittedName>
</protein>
<dbReference type="Pfam" id="PF00089">
    <property type="entry name" value="Trypsin"/>
    <property type="match status" value="1"/>
</dbReference>
<dbReference type="SMART" id="SM00020">
    <property type="entry name" value="Tryp_SPc"/>
    <property type="match status" value="1"/>
</dbReference>
<dbReference type="SUPFAM" id="SSF57603">
    <property type="entry name" value="FnI-like domain"/>
    <property type="match status" value="2"/>
</dbReference>
<keyword evidence="8" id="KW-1185">Reference proteome</keyword>
<keyword evidence="2" id="KW-0378">Hydrolase</keyword>
<dbReference type="FunFam" id="2.40.10.10:FF:000003">
    <property type="entry name" value="Transmembrane serine protease 3"/>
    <property type="match status" value="1"/>
</dbReference>
<reference evidence="7" key="1">
    <citation type="submission" date="2022-03" db="EMBL/GenBank/DDBJ databases">
        <authorList>
            <person name="Martin C."/>
        </authorList>
    </citation>
    <scope>NUCLEOTIDE SEQUENCE</scope>
</reference>
<evidence type="ECO:0000256" key="2">
    <source>
        <dbReference type="ARBA" id="ARBA00022801"/>
    </source>
</evidence>
<comment type="caution">
    <text evidence="7">The sequence shown here is derived from an EMBL/GenBank/DDBJ whole genome shotgun (WGS) entry which is preliminary data.</text>
</comment>
<evidence type="ECO:0000256" key="1">
    <source>
        <dbReference type="ARBA" id="ARBA00022670"/>
    </source>
</evidence>
<dbReference type="InterPro" id="IPR018114">
    <property type="entry name" value="TRYPSIN_HIS"/>
</dbReference>
<dbReference type="SUPFAM" id="SSF50494">
    <property type="entry name" value="Trypsin-like serine proteases"/>
    <property type="match status" value="1"/>
</dbReference>
<feature type="signal peptide" evidence="6">
    <location>
        <begin position="1"/>
        <end position="24"/>
    </location>
</feature>
<dbReference type="Gene3D" id="2.10.70.10">
    <property type="entry name" value="Complement Module, domain 1"/>
    <property type="match status" value="2"/>
</dbReference>
<dbReference type="Proteomes" id="UP000749559">
    <property type="component" value="Unassembled WGS sequence"/>
</dbReference>
<evidence type="ECO:0000256" key="4">
    <source>
        <dbReference type="ARBA" id="ARBA00023157"/>
    </source>
</evidence>
<keyword evidence="3" id="KW-0720">Serine protease</keyword>
<dbReference type="InterPro" id="IPR043504">
    <property type="entry name" value="Peptidase_S1_PA_chymotrypsin"/>
</dbReference>
<feature type="compositionally biased region" description="Polar residues" evidence="5">
    <location>
        <begin position="861"/>
        <end position="870"/>
    </location>
</feature>
<dbReference type="InterPro" id="IPR001314">
    <property type="entry name" value="Peptidase_S1A"/>
</dbReference>
<dbReference type="InterPro" id="IPR009003">
    <property type="entry name" value="Peptidase_S1_PA"/>
</dbReference>
<dbReference type="PANTHER" id="PTHR24253:SF153">
    <property type="entry name" value="SERINE PROTEASE HEPSIN"/>
    <property type="match status" value="1"/>
</dbReference>
<sequence length="1427" mass="155798">MPIKFKELLFQLMVVLLSCDAIFGSNVRIWRHLEKRKAGEQPPAGECMNCRWGGQTGVHFYTCCNNCDEPDNECDGVEYDSASNGDYCGKCGVDSADGDGTCNKGEGDTFQCGGCDGQTKIKTKCDSVWLYRVPGFCWAWQMCFNKLCKKVHGRRPGKRSTGKIESIVKRQTADIRDDFCGDGVCNLDETTTNCPMDCCGLLNPVCIWETYFALCFPDGSCDKCPPLCCSEPTCCGSTINNTTQAGIIEQEEMTGHVTTMETKNLTDSGTRTKPGGITEQVTTMETNNLTEPVTGTEPGGITEQVITMETKNLTEHVTRTEPGGITGQVTTMETKNLTEPVTSTEPSEITEQVTTMETKNLTEPVTGTQPGGITEQVTTMETKNLTEPVTGTEQGGISEQVTTMETKNLTEPVTSTEPGEITEQVTTMETKNLTEPVTGTEPGGITEQVTTMETKNLTEPVTGTQPGGITEQVTTMGTKNLTEPVTGTEQGGISEQVTTMETKNLTEPVTSTEPGEITEQVTTMETKNLTEPVTGTEPGGITERVTTMETKNLTEPVTSTEPGEITEQVATMETKNLTEPVTGTEPGGITEQVTTMETKNLTEPVTGTEPGGITEQVTTIESNNLTDSGTRTEPGGITIQVTTAEPMNLTDSDTRTEPGGITEQVTTIEPKNLTDSGTRTKPSGITEQVTTIEPKNLTESGTRTEPGGITEPVTTIEPKNLTDSDTRTEPGGITEQVTTIEPKNLTDSGTRTKPDRITEPVTTTDPMTLTDSGTRTEPGGITEPVTTIEPKNLTDSGTRTKPDGITESITTLEPNNLTGSGTRTKPGRITIQTTTIKAHRSTDSVTGKKLGGSTGPVDITESVTTNGPDRQIETSTVREPVGITKQDLTSEQDHTIAQLTTDKLVTTTIQAGACEYNGKIRKDGKTFKHIDACNKCECSEGRVQCSDKKRCSSCKYERKRHKTGEYFLSKDKCKKCICIAGSKKAKCENIPCEPTTCTYGDKQYKKGKQWLSIDKCNKCKCKETVSGLSAVCSDNKWCRMCVYKNRKYNVGDVFKETECRSCECQIKNKTACTPICDYCKANDRRYLSGEQWRHPDKCNTCRCKEGLVKCSNLGKCMKCLVGGITYKFGEDFLLDGCVECKCVSTNRLDCWNRCTGKPPANATCGVRPDIGQSRITGGTVVDPAFSWPWMVTIKARLNDDDDLRHVCGGAVINRNWVITASHCFTNKKIGRNPDDFILFFGKHHRTEIEPGEMSREVELIITHEEFDLASNLDSDVALIKLKEPLNYTTHIQPLCLGKTNATFCVMAGWGSTERGLITKDIFFKVELSTYLHQVIVPLIDTSICNREDWMEGRISNNMICAGFEKGGKDACMGDSGGPMFCADNLNQWTLKGIASWGLGCGIPKRPGVYTKVENFLDWIDEKIQIHG</sequence>
<accession>A0A8J1UB99</accession>
<dbReference type="PROSITE" id="PS50240">
    <property type="entry name" value="TRYPSIN_DOM"/>
    <property type="match status" value="1"/>
</dbReference>
<dbReference type="PROSITE" id="PS51257">
    <property type="entry name" value="PROKAR_LIPOPROTEIN"/>
    <property type="match status" value="1"/>
</dbReference>
<feature type="compositionally biased region" description="Polar residues" evidence="5">
    <location>
        <begin position="807"/>
        <end position="823"/>
    </location>
</feature>
<organism evidence="7 8">
    <name type="scientific">Owenia fusiformis</name>
    <name type="common">Polychaete worm</name>
    <dbReference type="NCBI Taxonomy" id="6347"/>
    <lineage>
        <taxon>Eukaryota</taxon>
        <taxon>Metazoa</taxon>
        <taxon>Spiralia</taxon>
        <taxon>Lophotrochozoa</taxon>
        <taxon>Annelida</taxon>
        <taxon>Polychaeta</taxon>
        <taxon>Sedentaria</taxon>
        <taxon>Canalipalpata</taxon>
        <taxon>Sabellida</taxon>
        <taxon>Oweniida</taxon>
        <taxon>Oweniidae</taxon>
        <taxon>Owenia</taxon>
    </lineage>
</organism>
<dbReference type="EMBL" id="CAIIXF020000004">
    <property type="protein sequence ID" value="CAH1781406.1"/>
    <property type="molecule type" value="Genomic_DNA"/>
</dbReference>
<dbReference type="PROSITE" id="PS00135">
    <property type="entry name" value="TRYPSIN_SER"/>
    <property type="match status" value="1"/>
</dbReference>
<keyword evidence="1" id="KW-0645">Protease</keyword>
<dbReference type="PROSITE" id="PS00134">
    <property type="entry name" value="TRYPSIN_HIS"/>
    <property type="match status" value="1"/>
</dbReference>
<evidence type="ECO:0000256" key="5">
    <source>
        <dbReference type="SAM" id="MobiDB-lite"/>
    </source>
</evidence>
<dbReference type="Gene3D" id="2.40.10.10">
    <property type="entry name" value="Trypsin-like serine proteases"/>
    <property type="match status" value="1"/>
</dbReference>
<feature type="region of interest" description="Disordered" evidence="5">
    <location>
        <begin position="744"/>
        <end position="870"/>
    </location>
</feature>
<keyword evidence="4" id="KW-1015">Disulfide bond</keyword>
<feature type="compositionally biased region" description="Polar residues" evidence="5">
    <location>
        <begin position="760"/>
        <end position="775"/>
    </location>
</feature>
<feature type="chain" id="PRO_5043456516" evidence="6">
    <location>
        <begin position="25"/>
        <end position="1427"/>
    </location>
</feature>
<evidence type="ECO:0000256" key="6">
    <source>
        <dbReference type="SAM" id="SignalP"/>
    </source>
</evidence>
<dbReference type="GO" id="GO:0004252">
    <property type="term" value="F:serine-type endopeptidase activity"/>
    <property type="evidence" value="ECO:0007669"/>
    <property type="project" value="InterPro"/>
</dbReference>
<proteinExistence type="predicted"/>
<keyword evidence="6" id="KW-0732">Signal</keyword>
<dbReference type="PANTHER" id="PTHR24253">
    <property type="entry name" value="TRANSMEMBRANE PROTEASE SERINE"/>
    <property type="match status" value="1"/>
</dbReference>
<dbReference type="GO" id="GO:0006508">
    <property type="term" value="P:proteolysis"/>
    <property type="evidence" value="ECO:0007669"/>
    <property type="project" value="UniProtKB-KW"/>
</dbReference>
<dbReference type="OrthoDB" id="6049173at2759"/>
<dbReference type="InterPro" id="IPR001254">
    <property type="entry name" value="Trypsin_dom"/>
</dbReference>
<feature type="region of interest" description="Disordered" evidence="5">
    <location>
        <begin position="697"/>
        <end position="732"/>
    </location>
</feature>
<name>A0A8J1UB99_OWEFU</name>
<evidence type="ECO:0000313" key="8">
    <source>
        <dbReference type="Proteomes" id="UP000749559"/>
    </source>
</evidence>
<dbReference type="CDD" id="cd00190">
    <property type="entry name" value="Tryp_SPc"/>
    <property type="match status" value="1"/>
</dbReference>
<dbReference type="InterPro" id="IPR033116">
    <property type="entry name" value="TRYPSIN_SER"/>
</dbReference>
<gene>
    <name evidence="7" type="ORF">OFUS_LOCUS7986</name>
</gene>
<dbReference type="PRINTS" id="PR00722">
    <property type="entry name" value="CHYMOTRYPSIN"/>
</dbReference>
<evidence type="ECO:0000313" key="7">
    <source>
        <dbReference type="EMBL" id="CAH1781406.1"/>
    </source>
</evidence>